<dbReference type="AlphaFoldDB" id="A0A1G7CCV8"/>
<dbReference type="OrthoDB" id="7777568at2"/>
<evidence type="ECO:0000313" key="4">
    <source>
        <dbReference type="EMBL" id="SDE37139.1"/>
    </source>
</evidence>
<feature type="signal peptide" evidence="2">
    <location>
        <begin position="1"/>
        <end position="24"/>
    </location>
</feature>
<reference evidence="4 5" key="1">
    <citation type="submission" date="2016-10" db="EMBL/GenBank/DDBJ databases">
        <authorList>
            <person name="de Groot N.N."/>
        </authorList>
    </citation>
    <scope>NUCLEOTIDE SEQUENCE [LARGE SCALE GENOMIC DNA]</scope>
    <source>
        <strain evidence="4 5">DSM 22220</strain>
    </source>
</reference>
<dbReference type="PROSITE" id="PS51257">
    <property type="entry name" value="PROKAR_LIPOPROTEIN"/>
    <property type="match status" value="1"/>
</dbReference>
<keyword evidence="4" id="KW-0346">Stress response</keyword>
<feature type="region of interest" description="Disordered" evidence="1">
    <location>
        <begin position="147"/>
        <end position="166"/>
    </location>
</feature>
<dbReference type="STRING" id="591205.SAMN05421538_10659"/>
<keyword evidence="5" id="KW-1185">Reference proteome</keyword>
<dbReference type="InterPro" id="IPR038670">
    <property type="entry name" value="HslJ-like_sf"/>
</dbReference>
<dbReference type="InterPro" id="IPR005184">
    <property type="entry name" value="DUF306_Meta_HslJ"/>
</dbReference>
<evidence type="ECO:0000256" key="1">
    <source>
        <dbReference type="SAM" id="MobiDB-lite"/>
    </source>
</evidence>
<feature type="compositionally biased region" description="Low complexity" evidence="1">
    <location>
        <begin position="153"/>
        <end position="166"/>
    </location>
</feature>
<feature type="domain" description="DUF306" evidence="3">
    <location>
        <begin position="33"/>
        <end position="131"/>
    </location>
</feature>
<keyword evidence="2" id="KW-0732">Signal</keyword>
<name>A0A1G7CCV8_9RHOB</name>
<organism evidence="4 5">
    <name type="scientific">Paracoccus isoporae</name>
    <dbReference type="NCBI Taxonomy" id="591205"/>
    <lineage>
        <taxon>Bacteria</taxon>
        <taxon>Pseudomonadati</taxon>
        <taxon>Pseudomonadota</taxon>
        <taxon>Alphaproteobacteria</taxon>
        <taxon>Rhodobacterales</taxon>
        <taxon>Paracoccaceae</taxon>
        <taxon>Paracoccus</taxon>
    </lineage>
</organism>
<dbReference type="RefSeq" id="WP_090523712.1">
    <property type="nucleotide sequence ID" value="NZ_FNAH01000006.1"/>
</dbReference>
<sequence>MFRQLTAAALATVALAACEPTATATPDEPYSTIPTGDYVLFNIGGDVLSVRHTTMTITPTQISGRTGCSSFAAPITGTPPEIAVGEIQTAGQPCRWSAQETAFFNALRVANRISYEDGVMRISGGPNTLTFEYGRLASREGVIGRNLNPNAQPAAPEEPVAAAMPVSAAAASPVESAVQ</sequence>
<proteinExistence type="predicted"/>
<accession>A0A1G7CCV8</accession>
<dbReference type="Proteomes" id="UP000199344">
    <property type="component" value="Unassembled WGS sequence"/>
</dbReference>
<dbReference type="EMBL" id="FNAH01000006">
    <property type="protein sequence ID" value="SDE37139.1"/>
    <property type="molecule type" value="Genomic_DNA"/>
</dbReference>
<dbReference type="Gene3D" id="2.40.128.270">
    <property type="match status" value="1"/>
</dbReference>
<protein>
    <submittedName>
        <fullName evidence="4">Heat shock protein HslJ</fullName>
    </submittedName>
</protein>
<evidence type="ECO:0000313" key="5">
    <source>
        <dbReference type="Proteomes" id="UP000199344"/>
    </source>
</evidence>
<gene>
    <name evidence="4" type="ORF">SAMN05421538_10659</name>
</gene>
<feature type="chain" id="PRO_5011483582" evidence="2">
    <location>
        <begin position="25"/>
        <end position="179"/>
    </location>
</feature>
<evidence type="ECO:0000256" key="2">
    <source>
        <dbReference type="SAM" id="SignalP"/>
    </source>
</evidence>
<dbReference type="Pfam" id="PF03724">
    <property type="entry name" value="META"/>
    <property type="match status" value="1"/>
</dbReference>
<evidence type="ECO:0000259" key="3">
    <source>
        <dbReference type="Pfam" id="PF03724"/>
    </source>
</evidence>